<keyword evidence="2" id="KW-0946">Virion</keyword>
<evidence type="ECO:0000256" key="4">
    <source>
        <dbReference type="SAM" id="Phobius"/>
    </source>
</evidence>
<reference evidence="5" key="1">
    <citation type="journal article" date="2014" name="PLoS ONE">
        <title>Genetic structure of avian influenza viruses from ducks of the atlantic flyway of north america.</title>
        <authorList>
            <person name="Huang Y."/>
            <person name="Wille M."/>
            <person name="Dobbin A."/>
            <person name="Walzthoni N.M."/>
            <person name="Robertson G.J."/>
            <person name="Ojkic D."/>
            <person name="Whitney H."/>
            <person name="Lang A.S."/>
        </authorList>
    </citation>
    <scope>NUCLEOTIDE SEQUENCE</scope>
    <source>
        <strain evidence="5">A/Northern pintail/Newfoundland/GR683/2011</strain>
    </source>
</reference>
<dbReference type="PRINTS" id="PR00329">
    <property type="entry name" value="HEMAGGLUTN12"/>
</dbReference>
<protein>
    <submittedName>
        <fullName evidence="5">Hemagglutinin</fullName>
    </submittedName>
</protein>
<comment type="function">
    <text evidence="2">Binds to sialic acid-containing receptors on the cell surface, bringing about the attachment of the virus particle to the cell. This attachment induces virion internalization of about two third of the virus particles through clathrin-dependent endocytosis and about one third through a clathrin- and caveolin-independent pathway. Plays a major role in the determination of host range restriction and virulence. Class I viral fusion protein. Responsible for penetration of the virus into the cell cytoplasm by mediating the fusion of the membrane of the endocytosed virus particle with the endosomal membrane. Low pH in endosomes induces an irreversible conformational change in HA2, releasing the fusion hydrophobic peptide. Several trimers are required to form a competent fusion pore.</text>
</comment>
<keyword evidence="4" id="KW-0472">Membrane</keyword>
<keyword evidence="1" id="KW-1160">Virus entry into host cell</keyword>
<accession>M1JCC3</accession>
<keyword evidence="3" id="KW-0175">Coiled coil</keyword>
<feature type="transmembrane region" description="Helical" evidence="4">
    <location>
        <begin position="134"/>
        <end position="157"/>
    </location>
</feature>
<keyword evidence="4" id="KW-1133">Transmembrane helix</keyword>
<comment type="subunit">
    <text evidence="2">Homotrimer of disulfide-linked HA1-HA2.</text>
</comment>
<keyword evidence="2" id="KW-0261">Viral envelope protein</keyword>
<keyword evidence="1" id="KW-1162">Viral penetration into host cytoplasm</keyword>
<organism evidence="5">
    <name type="scientific">Influenza A virus</name>
    <name type="common">A/Northern pintail/Newfoundland/GR683/2011(H2N2)</name>
    <dbReference type="NCBI Taxonomy" id="1283783"/>
    <lineage>
        <taxon>Viruses</taxon>
        <taxon>Riboviria</taxon>
        <taxon>Orthornavirae</taxon>
        <taxon>Negarnaviricota</taxon>
        <taxon>Polyploviricotina</taxon>
        <taxon>Insthoviricetes</taxon>
        <taxon>Articulavirales</taxon>
        <taxon>Orthomyxoviridae</taxon>
        <taxon>Alphainfluenzavirus</taxon>
        <taxon>Alphainfluenzavirus influenzae</taxon>
        <taxon>Influenza A virus</taxon>
    </lineage>
</organism>
<evidence type="ECO:0000256" key="3">
    <source>
        <dbReference type="SAM" id="Coils"/>
    </source>
</evidence>
<comment type="similarity">
    <text evidence="2">Belongs to the influenza viruses hemagglutinin family.</text>
</comment>
<evidence type="ECO:0000313" key="5">
    <source>
        <dbReference type="EMBL" id="AGE83791.1"/>
    </source>
</evidence>
<keyword evidence="4" id="KW-0812">Transmembrane</keyword>
<keyword evidence="1" id="KW-1164">Virus endocytosis by host</keyword>
<dbReference type="GO" id="GO:0046789">
    <property type="term" value="F:host cell surface receptor binding"/>
    <property type="evidence" value="ECO:0007669"/>
    <property type="project" value="InterPro"/>
</dbReference>
<keyword evidence="2" id="KW-0348">Hemagglutinin</keyword>
<dbReference type="InterPro" id="IPR000386">
    <property type="entry name" value="Hemagglutn_influenz_B"/>
</dbReference>
<dbReference type="SUPFAM" id="SSF58064">
    <property type="entry name" value="Influenza hemagglutinin (stalk)"/>
    <property type="match status" value="1"/>
</dbReference>
<dbReference type="EMBL" id="KC492436">
    <property type="protein sequence ID" value="AGE83791.1"/>
    <property type="molecule type" value="Viral_cRNA"/>
</dbReference>
<evidence type="ECO:0000256" key="2">
    <source>
        <dbReference type="RuleBase" id="RU003324"/>
    </source>
</evidence>
<evidence type="ECO:0000256" key="1">
    <source>
        <dbReference type="ARBA" id="ARBA00022890"/>
    </source>
</evidence>
<feature type="non-terminal residue" evidence="5">
    <location>
        <position position="1"/>
    </location>
</feature>
<sequence length="169" mass="19577">SVIEKMNTQFEAVGKEFNNLERRLENLNKKMEDGFLDVWTYNAELLVLMENERTLDFHDSNVRNLYDKVRMQLRDNAKEIGNGCFEFYHKCDDECMNSVRNGTYDYPKYEEESKLNRNEIKGVKLNNMGVYQILAIYATVAGSLSLAIMIAGISLWMCSNGSLQCRICI</sequence>
<gene>
    <name evidence="5" type="primary">HA</name>
</gene>
<name>M1JCC3_9INFA</name>
<dbReference type="Pfam" id="PF00509">
    <property type="entry name" value="Hemagglutinin"/>
    <property type="match status" value="1"/>
</dbReference>
<dbReference type="Gene3D" id="3.90.20.10">
    <property type="match status" value="1"/>
</dbReference>
<dbReference type="GO" id="GO:0075509">
    <property type="term" value="P:endocytosis involved in viral entry into host cell"/>
    <property type="evidence" value="ECO:0007669"/>
    <property type="project" value="UniProtKB-KW"/>
</dbReference>
<dbReference type="InterPro" id="IPR001364">
    <property type="entry name" value="Hemagglutn_influenz_A/B"/>
</dbReference>
<dbReference type="PRINTS" id="PR00331">
    <property type="entry name" value="HEMAGGLUTN2"/>
</dbReference>
<dbReference type="GO" id="GO:0019064">
    <property type="term" value="P:fusion of virus membrane with host plasma membrane"/>
    <property type="evidence" value="ECO:0007669"/>
    <property type="project" value="InterPro"/>
</dbReference>
<dbReference type="GO" id="GO:0019031">
    <property type="term" value="C:viral envelope"/>
    <property type="evidence" value="ECO:0007669"/>
    <property type="project" value="UniProtKB-KW"/>
</dbReference>
<proteinExistence type="inferred from homology"/>
<feature type="coiled-coil region" evidence="3">
    <location>
        <begin position="3"/>
        <end position="37"/>
    </location>
</feature>